<name>H6N4I9_GORPV</name>
<sequence length="163" mass="17504">MDGTSILPEAPQFRRVLGHFPTGVAVVTAISTEHKPVAIAVSSFTSVSLDPPLVAFLPSKSSTTLPEILAAGTFCANVLGAHQEPYSRAFSAKGGDKFTDIPWRPASSGSPIIDDVIAWIDCDITEVTEAGDHYVVFGRVRELDLASSKPPLVFFRSEYRQLG</sequence>
<dbReference type="EC" id="1.14.13.-" evidence="4"/>
<dbReference type="GO" id="GO:0004497">
    <property type="term" value="F:monooxygenase activity"/>
    <property type="evidence" value="ECO:0007669"/>
    <property type="project" value="UniProtKB-KW"/>
</dbReference>
<keyword evidence="5" id="KW-1185">Reference proteome</keyword>
<accession>H6N4I9</accession>
<dbReference type="GO" id="GO:0042602">
    <property type="term" value="F:riboflavin reductase (NADPH) activity"/>
    <property type="evidence" value="ECO:0007669"/>
    <property type="project" value="TreeGrafter"/>
</dbReference>
<comment type="similarity">
    <text evidence="1">Belongs to the non-flavoprotein flavin reductase family.</text>
</comment>
<dbReference type="InterPro" id="IPR050268">
    <property type="entry name" value="NADH-dep_flavin_reductase"/>
</dbReference>
<dbReference type="HOGENOM" id="CLU_059021_1_0_11"/>
<dbReference type="SUPFAM" id="SSF50475">
    <property type="entry name" value="FMN-binding split barrel"/>
    <property type="match status" value="1"/>
</dbReference>
<dbReference type="AlphaFoldDB" id="H6N4I9"/>
<evidence type="ECO:0000259" key="3">
    <source>
        <dbReference type="SMART" id="SM00903"/>
    </source>
</evidence>
<evidence type="ECO:0000256" key="1">
    <source>
        <dbReference type="ARBA" id="ARBA00008898"/>
    </source>
</evidence>
<protein>
    <submittedName>
        <fullName evidence="4">Nitrilotriacetate monooxygenase component B</fullName>
        <ecNumber evidence="4">1.14.13.-</ecNumber>
    </submittedName>
</protein>
<dbReference type="Pfam" id="PF01613">
    <property type="entry name" value="Flavin_Reduct"/>
    <property type="match status" value="1"/>
</dbReference>
<dbReference type="STRING" id="1112204.GPOL_c25420"/>
<proteinExistence type="inferred from homology"/>
<reference evidence="4 5" key="1">
    <citation type="journal article" date="2012" name="Appl. Environ. Microbiol.">
        <title>Involvement of two latex-clearing proteins during rubber degradation and insights into the subsequent degradation pathway revealed by the genome sequence of Gordonia polyisoprenivorans strain VH2.</title>
        <authorList>
            <person name="Hiessl S."/>
            <person name="Schuldes J."/>
            <person name="Thurmer A."/>
            <person name="Halbsguth T."/>
            <person name="Broker D."/>
            <person name="Angelov A."/>
            <person name="Liebl W."/>
            <person name="Daniel R."/>
            <person name="Steinbuchel A."/>
        </authorList>
    </citation>
    <scope>NUCLEOTIDE SEQUENCE [LARGE SCALE GENOMIC DNA]</scope>
    <source>
        <strain evidence="5">DSM 44266 / VH2</strain>
    </source>
</reference>
<dbReference type="GO" id="GO:0010181">
    <property type="term" value="F:FMN binding"/>
    <property type="evidence" value="ECO:0007669"/>
    <property type="project" value="InterPro"/>
</dbReference>
<feature type="domain" description="Flavin reductase like" evidence="3">
    <location>
        <begin position="17"/>
        <end position="161"/>
    </location>
</feature>
<keyword evidence="2 4" id="KW-0560">Oxidoreductase</keyword>
<dbReference type="SMART" id="SM00903">
    <property type="entry name" value="Flavin_Reduct"/>
    <property type="match status" value="1"/>
</dbReference>
<dbReference type="Proteomes" id="UP000009154">
    <property type="component" value="Chromosome"/>
</dbReference>
<dbReference type="PANTHER" id="PTHR30466:SF11">
    <property type="entry name" value="FLAVIN-DEPENDENT MONOOXYGENASE, REDUCTASE SUBUNIT HSAB"/>
    <property type="match status" value="1"/>
</dbReference>
<dbReference type="EMBL" id="CP003119">
    <property type="protein sequence ID" value="AFA73571.1"/>
    <property type="molecule type" value="Genomic_DNA"/>
</dbReference>
<evidence type="ECO:0000313" key="5">
    <source>
        <dbReference type="Proteomes" id="UP000009154"/>
    </source>
</evidence>
<organism evidence="4 5">
    <name type="scientific">Gordonia polyisoprenivorans (strain DSM 44266 / VH2)</name>
    <dbReference type="NCBI Taxonomy" id="1112204"/>
    <lineage>
        <taxon>Bacteria</taxon>
        <taxon>Bacillati</taxon>
        <taxon>Actinomycetota</taxon>
        <taxon>Actinomycetes</taxon>
        <taxon>Mycobacteriales</taxon>
        <taxon>Gordoniaceae</taxon>
        <taxon>Gordonia</taxon>
    </lineage>
</organism>
<dbReference type="PANTHER" id="PTHR30466">
    <property type="entry name" value="FLAVIN REDUCTASE"/>
    <property type="match status" value="1"/>
</dbReference>
<dbReference type="KEGG" id="gpo:GPOL_c25420"/>
<dbReference type="Gene3D" id="2.30.110.10">
    <property type="entry name" value="Electron Transport, Fmn-binding Protein, Chain A"/>
    <property type="match status" value="1"/>
</dbReference>
<evidence type="ECO:0000256" key="2">
    <source>
        <dbReference type="ARBA" id="ARBA00023002"/>
    </source>
</evidence>
<dbReference type="RefSeq" id="WP_014360158.1">
    <property type="nucleotide sequence ID" value="NC_016906.1"/>
</dbReference>
<dbReference type="InterPro" id="IPR012349">
    <property type="entry name" value="Split_barrel_FMN-bd"/>
</dbReference>
<evidence type="ECO:0000313" key="4">
    <source>
        <dbReference type="EMBL" id="AFA73571.1"/>
    </source>
</evidence>
<dbReference type="eggNOG" id="COG1853">
    <property type="taxonomic scope" value="Bacteria"/>
</dbReference>
<keyword evidence="4" id="KW-0503">Monooxygenase</keyword>
<dbReference type="InterPro" id="IPR002563">
    <property type="entry name" value="Flavin_Rdtase-like_dom"/>
</dbReference>
<dbReference type="GeneID" id="90159586"/>
<gene>
    <name evidence="4" type="primary">ntaB</name>
    <name evidence="4" type="ordered locus">GPOL_c25420</name>
</gene>